<dbReference type="KEGG" id="aei:AOY20_00515"/>
<protein>
    <submittedName>
        <fullName evidence="2">Uncharacterized protein</fullName>
    </submittedName>
</protein>
<proteinExistence type="predicted"/>
<keyword evidence="3" id="KW-1185">Reference proteome</keyword>
<gene>
    <name evidence="2" type="ORF">AOY20_00515</name>
</gene>
<reference evidence="2 3" key="1">
    <citation type="journal article" date="2015" name="Int. J. Syst. Evol. Microbiol.">
        <title>Acinetobacter equi sp. nov. isolated from horse faeces.</title>
        <authorList>
            <person name="Poppel M.T."/>
            <person name="Skiebe E."/>
            <person name="Laue M."/>
            <person name="Bergmann H."/>
            <person name="Ebersberger I."/>
            <person name="Garn T."/>
            <person name="Fruth A."/>
            <person name="Baumgardt S."/>
            <person name="Busse H.J."/>
            <person name="Wilharm G."/>
        </authorList>
    </citation>
    <scope>NUCLEOTIDE SEQUENCE [LARGE SCALE GENOMIC DNA]</scope>
    <source>
        <strain evidence="2 3">114</strain>
    </source>
</reference>
<accession>A0A0N9V4J7</accession>
<name>A0A0N9V4J7_9GAMM</name>
<keyword evidence="1" id="KW-1133">Transmembrane helix</keyword>
<feature type="transmembrane region" description="Helical" evidence="1">
    <location>
        <begin position="6"/>
        <end position="25"/>
    </location>
</feature>
<organism evidence="2 3">
    <name type="scientific">Acinetobacter equi</name>
    <dbReference type="NCBI Taxonomy" id="1324350"/>
    <lineage>
        <taxon>Bacteria</taxon>
        <taxon>Pseudomonadati</taxon>
        <taxon>Pseudomonadota</taxon>
        <taxon>Gammaproteobacteria</taxon>
        <taxon>Moraxellales</taxon>
        <taxon>Moraxellaceae</taxon>
        <taxon>Acinetobacter</taxon>
    </lineage>
</organism>
<evidence type="ECO:0000313" key="2">
    <source>
        <dbReference type="EMBL" id="ALH94142.1"/>
    </source>
</evidence>
<dbReference type="Proteomes" id="UP000064939">
    <property type="component" value="Chromosome"/>
</dbReference>
<sequence>MTALHIILSIIGILFVIWLYALVLSENMPRPNLSKLYLWWHEYRQKSFFQKIRSLIHAFFNFLQLCLRTIKGIFKFILEVIVESLFYIIVRIIWAGIKLIFHFIGRIFD</sequence>
<evidence type="ECO:0000256" key="1">
    <source>
        <dbReference type="SAM" id="Phobius"/>
    </source>
</evidence>
<dbReference type="EMBL" id="CP012808">
    <property type="protein sequence ID" value="ALH94142.1"/>
    <property type="molecule type" value="Genomic_DNA"/>
</dbReference>
<feature type="transmembrane region" description="Helical" evidence="1">
    <location>
        <begin position="84"/>
        <end position="104"/>
    </location>
</feature>
<keyword evidence="1" id="KW-0812">Transmembrane</keyword>
<evidence type="ECO:0000313" key="3">
    <source>
        <dbReference type="Proteomes" id="UP000064939"/>
    </source>
</evidence>
<dbReference type="AlphaFoldDB" id="A0A0N9V4J7"/>
<keyword evidence="1" id="KW-0472">Membrane</keyword>